<keyword evidence="6" id="KW-0449">Lipoprotein</keyword>
<reference evidence="6" key="3">
    <citation type="journal article" date="2007" name="DNA Seq.">
        <title>Isolation and characterization of the ATP-binding cassette (ABC) transporter system genes from loofah witches' broom phytoplasma.</title>
        <authorList>
            <person name="Huang C.L."/>
            <person name="Ho K.C."/>
        </authorList>
    </citation>
    <scope>NUCLEOTIDE SEQUENCE</scope>
</reference>
<keyword evidence="4" id="KW-0812">Transmembrane</keyword>
<evidence type="ECO:0000313" key="8">
    <source>
        <dbReference type="Proteomes" id="UP000672038"/>
    </source>
</evidence>
<evidence type="ECO:0000259" key="5">
    <source>
        <dbReference type="Pfam" id="PF00496"/>
    </source>
</evidence>
<dbReference type="EMBL" id="CP054393">
    <property type="protein sequence ID" value="QTX02681.1"/>
    <property type="molecule type" value="Genomic_DNA"/>
</dbReference>
<comment type="similarity">
    <text evidence="1">Belongs to the bacterial solute-binding protein 5 family.</text>
</comment>
<dbReference type="GO" id="GO:0042597">
    <property type="term" value="C:periplasmic space"/>
    <property type="evidence" value="ECO:0007669"/>
    <property type="project" value="UniProtKB-ARBA"/>
</dbReference>
<feature type="domain" description="Solute-binding protein family 5" evidence="5">
    <location>
        <begin position="85"/>
        <end position="426"/>
    </location>
</feature>
<keyword evidence="4" id="KW-0472">Membrane</keyword>
<keyword evidence="4" id="KW-1133">Transmembrane helix</keyword>
<keyword evidence="3" id="KW-0732">Signal</keyword>
<keyword evidence="8" id="KW-1185">Reference proteome</keyword>
<dbReference type="KEGG" id="pluf:LFWB_1110"/>
<reference evidence="6" key="1">
    <citation type="submission" date="1998-08" db="EMBL/GenBank/DDBJ databases">
        <authorList>
            <person name="Chen Y.-H."/>
            <person name="Ho K.-C."/>
        </authorList>
    </citation>
    <scope>NUCLEOTIDE SEQUENCE</scope>
</reference>
<dbReference type="SUPFAM" id="SSF53850">
    <property type="entry name" value="Periplasmic binding protein-like II"/>
    <property type="match status" value="1"/>
</dbReference>
<proteinExistence type="inferred from homology"/>
<organism evidence="6">
    <name type="scientific">Loofah witches'-broom phytoplasma</name>
    <dbReference type="NCBI Taxonomy" id="35773"/>
    <lineage>
        <taxon>Bacteria</taxon>
        <taxon>Bacillati</taxon>
        <taxon>Mycoplasmatota</taxon>
        <taxon>Mollicutes</taxon>
        <taxon>Acholeplasmatales</taxon>
        <taxon>Acholeplasmataceae</taxon>
        <taxon>Candidatus Phytoplasma</taxon>
        <taxon>16SrVIII (Loofah witches'-broom group)</taxon>
    </lineage>
</organism>
<dbReference type="EMBL" id="AF086620">
    <property type="protein sequence ID" value="AAD48156.1"/>
    <property type="molecule type" value="Genomic_DNA"/>
</dbReference>
<dbReference type="GO" id="GO:0043190">
    <property type="term" value="C:ATP-binding cassette (ABC) transporter complex"/>
    <property type="evidence" value="ECO:0007669"/>
    <property type="project" value="InterPro"/>
</dbReference>
<dbReference type="RefSeq" id="WP_210954757.1">
    <property type="nucleotide sequence ID" value="NZ_CP054393.1"/>
</dbReference>
<evidence type="ECO:0000256" key="4">
    <source>
        <dbReference type="SAM" id="Phobius"/>
    </source>
</evidence>
<reference evidence="6" key="2">
    <citation type="submission" date="1999-08" db="EMBL/GenBank/DDBJ databases">
        <title>p62 gene of phytoplasma associated with loofah witches' broom.</title>
        <authorList>
            <person name="Ho K.-C."/>
        </authorList>
    </citation>
    <scope>NUCLEOTIDE SEQUENCE</scope>
</reference>
<dbReference type="PANTHER" id="PTHR30290:SF9">
    <property type="entry name" value="OLIGOPEPTIDE-BINDING PROTEIN APPA"/>
    <property type="match status" value="1"/>
</dbReference>
<dbReference type="GO" id="GO:1904680">
    <property type="term" value="F:peptide transmembrane transporter activity"/>
    <property type="evidence" value="ECO:0007669"/>
    <property type="project" value="TreeGrafter"/>
</dbReference>
<sequence length="532" mass="62271">MILKQKIILYLAIILFSGLSIWGIVKFKEYKDHLYRKDRMIIAISNSPKSLDFCNSKDTNSVYTDWTLGLFHSTLLKAPENPQDKPENLLVEEWDLDRENRKIKAKLKDGILFHNGNKMTTEDVIFTYNRAVEKEHKDFVNNIKSVQKIDELKFEIHLKDLPPFYNFIFYKMFRVLNKAAIDENESEGLKIGTGLYKLVSVSKDKKDYNFEKFENYHAKNDSEYLDFDKLPPKITLKVDPSNDNNLLNLEKKNIDLILSFPGKNINDNLRDKESKKKLNIKEDRQTSKVSYMYINQENTKEAIRKLIVQAIDFEKIKEELKIPNKVANGGLLPPILKGHDKTANYRIYYNKELAKTGVQSLTGEEKKINILTSENPDLALQLKVKDHLEEAGFEVKINQVPFNDITNKFITTNDYNILFLGEQHELIYGYKFFEDYFIHSDKDPKNQNFSHIKEEDADKISKLIKDSKEALDDDSFIQKIKEIEQYLYTKLYIIPTFYVTDYVLTSSRVDKEHLKINTFSGVNPRSLRFISK</sequence>
<dbReference type="InterPro" id="IPR000914">
    <property type="entry name" value="SBP_5_dom"/>
</dbReference>
<dbReference type="PANTHER" id="PTHR30290">
    <property type="entry name" value="PERIPLASMIC BINDING COMPONENT OF ABC TRANSPORTER"/>
    <property type="match status" value="1"/>
</dbReference>
<dbReference type="Gene3D" id="3.10.105.10">
    <property type="entry name" value="Dipeptide-binding Protein, Domain 3"/>
    <property type="match status" value="1"/>
</dbReference>
<feature type="transmembrane region" description="Helical" evidence="4">
    <location>
        <begin position="7"/>
        <end position="25"/>
    </location>
</feature>
<reference evidence="7" key="4">
    <citation type="submission" date="2020-06" db="EMBL/GenBank/DDBJ databases">
        <title>Complete genome sequence of Candidatus Phytoplasma luffae NCHU2019.</title>
        <authorList>
            <person name="Cho S.-T."/>
            <person name="Tan C.-M."/>
            <person name="Li J.-R."/>
            <person name="Chien Y.-Y."/>
            <person name="Chiu Y.-C."/>
            <person name="Yang J.-Y."/>
            <person name="Kuo C.-H."/>
        </authorList>
    </citation>
    <scope>NUCLEOTIDE SEQUENCE</scope>
    <source>
        <strain evidence="7">NCHU2019</strain>
    </source>
</reference>
<protein>
    <submittedName>
        <fullName evidence="7">ABC-type peptide/nickel transport system substrate-binding protein</fullName>
    </submittedName>
    <submittedName>
        <fullName evidence="6">Putative solute-binding lipoprotein</fullName>
    </submittedName>
</protein>
<evidence type="ECO:0000313" key="7">
    <source>
        <dbReference type="EMBL" id="QTX02681.1"/>
    </source>
</evidence>
<gene>
    <name evidence="6" type="primary">p62</name>
    <name evidence="7" type="synonym">dppA</name>
    <name evidence="7" type="ORF">LFWB_1110</name>
</gene>
<name>Q9S510_LOWBP</name>
<evidence type="ECO:0000313" key="6">
    <source>
        <dbReference type="EMBL" id="AAD48156.1"/>
    </source>
</evidence>
<evidence type="ECO:0000256" key="2">
    <source>
        <dbReference type="ARBA" id="ARBA00022448"/>
    </source>
</evidence>
<dbReference type="Gene3D" id="3.90.76.10">
    <property type="entry name" value="Dipeptide-binding Protein, Domain 1"/>
    <property type="match status" value="1"/>
</dbReference>
<dbReference type="PIRSF" id="PIRSF002741">
    <property type="entry name" value="MppA"/>
    <property type="match status" value="1"/>
</dbReference>
<dbReference type="AlphaFoldDB" id="Q9S510"/>
<accession>Q9S510</accession>
<dbReference type="InterPro" id="IPR039424">
    <property type="entry name" value="SBP_5"/>
</dbReference>
<dbReference type="Gene3D" id="3.40.190.10">
    <property type="entry name" value="Periplasmic binding protein-like II"/>
    <property type="match status" value="1"/>
</dbReference>
<evidence type="ECO:0000256" key="3">
    <source>
        <dbReference type="ARBA" id="ARBA00022729"/>
    </source>
</evidence>
<dbReference type="GO" id="GO:0015833">
    <property type="term" value="P:peptide transport"/>
    <property type="evidence" value="ECO:0007669"/>
    <property type="project" value="TreeGrafter"/>
</dbReference>
<dbReference type="CDD" id="cd00995">
    <property type="entry name" value="PBP2_NikA_DppA_OppA_like"/>
    <property type="match status" value="1"/>
</dbReference>
<dbReference type="Pfam" id="PF00496">
    <property type="entry name" value="SBP_bac_5"/>
    <property type="match status" value="1"/>
</dbReference>
<keyword evidence="2" id="KW-0813">Transport</keyword>
<dbReference type="InterPro" id="IPR030678">
    <property type="entry name" value="Peptide/Ni-bd"/>
</dbReference>
<dbReference type="Proteomes" id="UP000672038">
    <property type="component" value="Chromosome"/>
</dbReference>
<evidence type="ECO:0000256" key="1">
    <source>
        <dbReference type="ARBA" id="ARBA00005695"/>
    </source>
</evidence>